<dbReference type="PANTHER" id="PTHR11003:SF345">
    <property type="entry name" value="TWIK FAMILY OF POTASSIUM CHANNELS PROTEIN 18"/>
    <property type="match status" value="1"/>
</dbReference>
<comment type="subcellular location">
    <subcellularLocation>
        <location evidence="1">Membrane</location>
        <topology evidence="1">Multi-pass membrane protein</topology>
    </subcellularLocation>
</comment>
<dbReference type="GO" id="GO:0005886">
    <property type="term" value="C:plasma membrane"/>
    <property type="evidence" value="ECO:0007669"/>
    <property type="project" value="TreeGrafter"/>
</dbReference>
<dbReference type="GO" id="GO:0022841">
    <property type="term" value="F:potassium ion leak channel activity"/>
    <property type="evidence" value="ECO:0007669"/>
    <property type="project" value="TreeGrafter"/>
</dbReference>
<dbReference type="KEGG" id="aten:116290570"/>
<evidence type="ECO:0000256" key="2">
    <source>
        <dbReference type="ARBA" id="ARBA00022448"/>
    </source>
</evidence>
<feature type="transmembrane region" description="Helical" evidence="9">
    <location>
        <begin position="107"/>
        <end position="126"/>
    </location>
</feature>
<dbReference type="Proteomes" id="UP000515163">
    <property type="component" value="Unplaced"/>
</dbReference>
<evidence type="ECO:0000259" key="10">
    <source>
        <dbReference type="Pfam" id="PF07885"/>
    </source>
</evidence>
<comment type="similarity">
    <text evidence="8">Belongs to the two pore domain potassium channel (TC 1.A.1.8) family.</text>
</comment>
<dbReference type="InterPro" id="IPR013099">
    <property type="entry name" value="K_chnl_dom"/>
</dbReference>
<gene>
    <name evidence="12" type="primary">LOC116290570</name>
</gene>
<dbReference type="GO" id="GO:0015271">
    <property type="term" value="F:outward rectifier potassium channel activity"/>
    <property type="evidence" value="ECO:0007669"/>
    <property type="project" value="TreeGrafter"/>
</dbReference>
<dbReference type="AlphaFoldDB" id="A0A6P8HCX3"/>
<dbReference type="InParanoid" id="A0A6P8HCX3"/>
<feature type="domain" description="Potassium channel" evidence="10">
    <location>
        <begin position="173"/>
        <end position="240"/>
    </location>
</feature>
<dbReference type="Pfam" id="PF07885">
    <property type="entry name" value="Ion_trans_2"/>
    <property type="match status" value="2"/>
</dbReference>
<dbReference type="InterPro" id="IPR003280">
    <property type="entry name" value="2pore_dom_K_chnl"/>
</dbReference>
<dbReference type="GO" id="GO:0030322">
    <property type="term" value="P:stabilization of membrane potential"/>
    <property type="evidence" value="ECO:0007669"/>
    <property type="project" value="TreeGrafter"/>
</dbReference>
<evidence type="ECO:0000256" key="7">
    <source>
        <dbReference type="ARBA" id="ARBA00023303"/>
    </source>
</evidence>
<dbReference type="OrthoDB" id="5976463at2759"/>
<dbReference type="Gene3D" id="1.10.287.70">
    <property type="match status" value="1"/>
</dbReference>
<reference evidence="12" key="1">
    <citation type="submission" date="2025-08" db="UniProtKB">
        <authorList>
            <consortium name="RefSeq"/>
        </authorList>
    </citation>
    <scope>IDENTIFICATION</scope>
    <source>
        <tissue evidence="12">Tentacle</tissue>
    </source>
</reference>
<feature type="transmembrane region" description="Helical" evidence="9">
    <location>
        <begin position="219"/>
        <end position="246"/>
    </location>
</feature>
<feature type="transmembrane region" description="Helical" evidence="9">
    <location>
        <begin position="161"/>
        <end position="180"/>
    </location>
</feature>
<evidence type="ECO:0000256" key="5">
    <source>
        <dbReference type="ARBA" id="ARBA00023065"/>
    </source>
</evidence>
<accession>A0A6P8HCX3</accession>
<dbReference type="PANTHER" id="PTHR11003">
    <property type="entry name" value="POTASSIUM CHANNEL, SUBFAMILY K"/>
    <property type="match status" value="1"/>
</dbReference>
<feature type="transmembrane region" description="Helical" evidence="9">
    <location>
        <begin position="79"/>
        <end position="100"/>
    </location>
</feature>
<keyword evidence="4 9" id="KW-1133">Transmembrane helix</keyword>
<evidence type="ECO:0000313" key="11">
    <source>
        <dbReference type="Proteomes" id="UP000515163"/>
    </source>
</evidence>
<keyword evidence="11" id="KW-1185">Reference proteome</keyword>
<evidence type="ECO:0000256" key="6">
    <source>
        <dbReference type="ARBA" id="ARBA00023136"/>
    </source>
</evidence>
<keyword evidence="3 8" id="KW-0812">Transmembrane</keyword>
<keyword evidence="6 9" id="KW-0472">Membrane</keyword>
<feature type="transmembrane region" description="Helical" evidence="9">
    <location>
        <begin position="7"/>
        <end position="28"/>
    </location>
</feature>
<evidence type="ECO:0000313" key="12">
    <source>
        <dbReference type="RefSeq" id="XP_031553496.1"/>
    </source>
</evidence>
<keyword evidence="5 8" id="KW-0406">Ion transport</keyword>
<sequence>MSSFRKIVYKIALFSVYMMVFGAIMYAVERTEDDQQVDQHVILQNLFEGIQQKHNMTREEFDNITRVIQQSQMMNKSPWTYGTGIRFAIVTCTTIGYGNITPKTKGGMMLCIIGAIFGIPLTLLILNSIGAMITDGCTTLVQIIEIRLLKRTSVQSIEIKRLVSIIVLKNLMVVIGAALLTQVTSWSFIEATYFWFITFTTIGFGDFVPPELVAKKDAIAMAIGSILFTLVGLAALASVINCALAIEIPKDGFCCSLRATQVENTKKACQSREKDNECIT</sequence>
<evidence type="ECO:0000256" key="1">
    <source>
        <dbReference type="ARBA" id="ARBA00004141"/>
    </source>
</evidence>
<name>A0A6P8HCX3_ACTTE</name>
<feature type="transmembrane region" description="Helical" evidence="9">
    <location>
        <begin position="186"/>
        <end position="207"/>
    </location>
</feature>
<evidence type="ECO:0000256" key="3">
    <source>
        <dbReference type="ARBA" id="ARBA00022692"/>
    </source>
</evidence>
<organism evidence="11 12">
    <name type="scientific">Actinia tenebrosa</name>
    <name type="common">Australian red waratah sea anemone</name>
    <dbReference type="NCBI Taxonomy" id="6105"/>
    <lineage>
        <taxon>Eukaryota</taxon>
        <taxon>Metazoa</taxon>
        <taxon>Cnidaria</taxon>
        <taxon>Anthozoa</taxon>
        <taxon>Hexacorallia</taxon>
        <taxon>Actiniaria</taxon>
        <taxon>Actiniidae</taxon>
        <taxon>Actinia</taxon>
    </lineage>
</organism>
<keyword evidence="7 8" id="KW-0407">Ion channel</keyword>
<dbReference type="PRINTS" id="PR01333">
    <property type="entry name" value="2POREKCHANEL"/>
</dbReference>
<evidence type="ECO:0000256" key="4">
    <source>
        <dbReference type="ARBA" id="ARBA00022989"/>
    </source>
</evidence>
<proteinExistence type="inferred from homology"/>
<keyword evidence="2 8" id="KW-0813">Transport</keyword>
<feature type="domain" description="Potassium channel" evidence="10">
    <location>
        <begin position="75"/>
        <end position="134"/>
    </location>
</feature>
<dbReference type="GeneID" id="116290570"/>
<protein>
    <submittedName>
        <fullName evidence="12">Potassium channel subfamily K member 9-like</fullName>
    </submittedName>
</protein>
<dbReference type="RefSeq" id="XP_031553496.1">
    <property type="nucleotide sequence ID" value="XM_031697636.1"/>
</dbReference>
<dbReference type="SUPFAM" id="SSF81324">
    <property type="entry name" value="Voltage-gated potassium channels"/>
    <property type="match status" value="2"/>
</dbReference>
<evidence type="ECO:0000256" key="8">
    <source>
        <dbReference type="RuleBase" id="RU003857"/>
    </source>
</evidence>
<evidence type="ECO:0000256" key="9">
    <source>
        <dbReference type="SAM" id="Phobius"/>
    </source>
</evidence>